<accession>A0A1G4P0M5</accession>
<keyword evidence="1" id="KW-0934">Plastid</keyword>
<dbReference type="RefSeq" id="YP_009315718.1">
    <property type="nucleotide sequence ID" value="NC_031668.1"/>
</dbReference>
<protein>
    <submittedName>
        <fullName evidence="1">Uncharacterized protein</fullName>
    </submittedName>
</protein>
<dbReference type="AlphaFoldDB" id="A0A1G4P0M5"/>
<reference evidence="1" key="2">
    <citation type="submission" date="2016-10" db="EMBL/GenBank/DDBJ databases">
        <authorList>
            <person name="de Groot N.N."/>
        </authorList>
    </citation>
    <scope>NUCLEOTIDE SEQUENCE</scope>
    <source>
        <strain evidence="1">C.0024</strain>
    </source>
</reference>
<keyword evidence="1" id="KW-0150">Chloroplast</keyword>
<proteinExistence type="predicted"/>
<reference evidence="1" key="1">
    <citation type="submission" date="2016-10" db="EMBL/GenBank/DDBJ databases">
        <title>Chloroplast genomes as a tool to resolve red algal phylogenies: a case study in the Nemaliales.</title>
        <authorList>
            <person name="Costa J.F."/>
            <person name="Lin S.M."/>
            <person name="Macaya E.C."/>
            <person name="Fernandez-Garcia C."/>
            <person name="Verbruggen H."/>
        </authorList>
    </citation>
    <scope>NUCLEOTIDE SEQUENCE</scope>
    <source>
        <strain evidence="1">C.0024</strain>
    </source>
</reference>
<gene>
    <name evidence="1" type="primary">ORF_2</name>
    <name evidence="1" type="ORF">C00024_81</name>
</gene>
<evidence type="ECO:0000313" key="1">
    <source>
        <dbReference type="EMBL" id="SCW24376.1"/>
    </source>
</evidence>
<sequence>MPFISYLTNLNHCIANTMLPSYANSQTITILGLHLDSCNLNSTTNFRSSKLVLAAESLYRFSRLQHNNHQLFQELLNKYWRQTIFLSNSSPVTQKYSALLAKQDTILLRANRKKFLTELNKALQHGNIFADISQIESNNIKFSKQPTTIRYIWGKNLNIKLPQYLNEFFVNRRSPNFPTYLQDILLQRLQKNNFPIFVVANGFNQIVVADPASELIHRNNIFNKVYYWYYDRFLWTKDINAVHEGWFFVNPKDAEEYAEFIKSRYPRSSNQNNLNVLPTSLSSYYCLNRLAPPRTEFRLFPDLEEVGKIVMSSRHRQGLKFDSKQQYSKKYFQGQPIYFIESVRSTNRANGVKSEINYYYQIPGDSTGQKYTAVFFNKKIALKAWSNFRHSNSHLNLPTIPILRVYNLEDFLKDNESNVQLANKNFLFIPSEDAYQYIKSSMSYSSSDSSTMHKKLILYKLTLSLWIQRLVWSLTSRQPPNW</sequence>
<geneLocation type="chloroplast" evidence="1"/>
<dbReference type="GeneID" id="30000405"/>
<dbReference type="EMBL" id="LT622878">
    <property type="protein sequence ID" value="SCW24376.1"/>
    <property type="molecule type" value="Genomic_DNA"/>
</dbReference>
<name>A0A1G4P0M5_9FLOR</name>
<organism evidence="1">
    <name type="scientific">Trichogloeopsis pedicellata</name>
    <dbReference type="NCBI Taxonomy" id="1495610"/>
    <lineage>
        <taxon>Eukaryota</taxon>
        <taxon>Rhodophyta</taxon>
        <taxon>Florideophyceae</taxon>
        <taxon>Nemaliophycidae</taxon>
        <taxon>Nemaliales</taxon>
        <taxon>Liagoraceae</taxon>
        <taxon>Trichogloeopsis</taxon>
    </lineage>
</organism>